<protein>
    <submittedName>
        <fullName evidence="1">Uncharacterized protein</fullName>
    </submittedName>
</protein>
<name>A0A6J5QN10_9CAUD</name>
<proteinExistence type="predicted"/>
<accession>A0A6J5QN10</accession>
<reference evidence="1" key="1">
    <citation type="submission" date="2020-05" db="EMBL/GenBank/DDBJ databases">
        <authorList>
            <person name="Chiriac C."/>
            <person name="Salcher M."/>
            <person name="Ghai R."/>
            <person name="Kavagutti S V."/>
        </authorList>
    </citation>
    <scope>NUCLEOTIDE SEQUENCE</scope>
</reference>
<evidence type="ECO:0000313" key="1">
    <source>
        <dbReference type="EMBL" id="CAB4180934.1"/>
    </source>
</evidence>
<gene>
    <name evidence="1" type="ORF">UFOVP1071_2</name>
</gene>
<dbReference type="EMBL" id="LR797022">
    <property type="protein sequence ID" value="CAB4180934.1"/>
    <property type="molecule type" value="Genomic_DNA"/>
</dbReference>
<sequence>MEYMKVVDRKDLIRDKNSKAILTHDSDTLNKYKEDRALRLKLASIAQDYDGLRNEVGEIKDMLRTLLERNSK</sequence>
<organism evidence="1">
    <name type="scientific">uncultured Caudovirales phage</name>
    <dbReference type="NCBI Taxonomy" id="2100421"/>
    <lineage>
        <taxon>Viruses</taxon>
        <taxon>Duplodnaviria</taxon>
        <taxon>Heunggongvirae</taxon>
        <taxon>Uroviricota</taxon>
        <taxon>Caudoviricetes</taxon>
        <taxon>Peduoviridae</taxon>
        <taxon>Maltschvirus</taxon>
        <taxon>Maltschvirus maltsch</taxon>
    </lineage>
</organism>